<evidence type="ECO:0000313" key="2">
    <source>
        <dbReference type="EMBL" id="VDK65849.1"/>
    </source>
</evidence>
<dbReference type="EMBL" id="UYRR01035930">
    <property type="protein sequence ID" value="VDK65849.1"/>
    <property type="molecule type" value="Genomic_DNA"/>
</dbReference>
<keyword evidence="3" id="KW-1185">Reference proteome</keyword>
<dbReference type="AlphaFoldDB" id="A0A0M3KE95"/>
<sequence>MRQPLRSQSFKHRPRPVVEIRRCPNDEGPRERRKSTPNVSRRSSITTREVNKEGMFVHFRCRTDTPRTDVWPEAKKTSCIEERFLRLPDSEDYTRVRQFKIDEKGAVVSRGDSFRRKRMQQDAGQ</sequence>
<dbReference type="Proteomes" id="UP000267096">
    <property type="component" value="Unassembled WGS sequence"/>
</dbReference>
<reference evidence="4" key="1">
    <citation type="submission" date="2017-02" db="UniProtKB">
        <authorList>
            <consortium name="WormBaseParasite"/>
        </authorList>
    </citation>
    <scope>IDENTIFICATION</scope>
</reference>
<evidence type="ECO:0000313" key="4">
    <source>
        <dbReference type="WBParaSite" id="ASIM_0001930001-mRNA-1"/>
    </source>
</evidence>
<name>A0A0M3KE95_ANISI</name>
<gene>
    <name evidence="2" type="ORF">ASIM_LOCUS18690</name>
</gene>
<evidence type="ECO:0000313" key="3">
    <source>
        <dbReference type="Proteomes" id="UP000267096"/>
    </source>
</evidence>
<organism evidence="4">
    <name type="scientific">Anisakis simplex</name>
    <name type="common">Herring worm</name>
    <dbReference type="NCBI Taxonomy" id="6269"/>
    <lineage>
        <taxon>Eukaryota</taxon>
        <taxon>Metazoa</taxon>
        <taxon>Ecdysozoa</taxon>
        <taxon>Nematoda</taxon>
        <taxon>Chromadorea</taxon>
        <taxon>Rhabditida</taxon>
        <taxon>Spirurina</taxon>
        <taxon>Ascaridomorpha</taxon>
        <taxon>Ascaridoidea</taxon>
        <taxon>Anisakidae</taxon>
        <taxon>Anisakis</taxon>
        <taxon>Anisakis simplex complex</taxon>
    </lineage>
</organism>
<feature type="region of interest" description="Disordered" evidence="1">
    <location>
        <begin position="1"/>
        <end position="47"/>
    </location>
</feature>
<accession>A0A0M3KE95</accession>
<reference evidence="2 3" key="2">
    <citation type="submission" date="2018-11" db="EMBL/GenBank/DDBJ databases">
        <authorList>
            <consortium name="Pathogen Informatics"/>
        </authorList>
    </citation>
    <scope>NUCLEOTIDE SEQUENCE [LARGE SCALE GENOMIC DNA]</scope>
</reference>
<evidence type="ECO:0000256" key="1">
    <source>
        <dbReference type="SAM" id="MobiDB-lite"/>
    </source>
</evidence>
<feature type="compositionally biased region" description="Basic and acidic residues" evidence="1">
    <location>
        <begin position="16"/>
        <end position="30"/>
    </location>
</feature>
<dbReference type="OrthoDB" id="5239715at2759"/>
<protein>
    <submittedName>
        <fullName evidence="4">Velvet domain-containing protein</fullName>
    </submittedName>
</protein>
<feature type="compositionally biased region" description="Polar residues" evidence="1">
    <location>
        <begin position="36"/>
        <end position="47"/>
    </location>
</feature>
<dbReference type="WBParaSite" id="ASIM_0001930001-mRNA-1">
    <property type="protein sequence ID" value="ASIM_0001930001-mRNA-1"/>
    <property type="gene ID" value="ASIM_0001930001"/>
</dbReference>
<proteinExistence type="predicted"/>